<evidence type="ECO:0000256" key="1">
    <source>
        <dbReference type="SAM" id="Coils"/>
    </source>
</evidence>
<proteinExistence type="predicted"/>
<accession>A0A6J3BWN6</accession>
<keyword evidence="2" id="KW-1185">Reference proteome</keyword>
<evidence type="ECO:0000313" key="2">
    <source>
        <dbReference type="Proteomes" id="UP001652740"/>
    </source>
</evidence>
<gene>
    <name evidence="3" type="primary">LOC113521836</name>
</gene>
<dbReference type="RefSeq" id="XP_031765828.2">
    <property type="nucleotide sequence ID" value="XM_031909968.2"/>
</dbReference>
<feature type="coiled-coil region" evidence="1">
    <location>
        <begin position="345"/>
        <end position="372"/>
    </location>
</feature>
<organism evidence="2 3">
    <name type="scientific">Galleria mellonella</name>
    <name type="common">Greater wax moth</name>
    <dbReference type="NCBI Taxonomy" id="7137"/>
    <lineage>
        <taxon>Eukaryota</taxon>
        <taxon>Metazoa</taxon>
        <taxon>Ecdysozoa</taxon>
        <taxon>Arthropoda</taxon>
        <taxon>Hexapoda</taxon>
        <taxon>Insecta</taxon>
        <taxon>Pterygota</taxon>
        <taxon>Neoptera</taxon>
        <taxon>Endopterygota</taxon>
        <taxon>Lepidoptera</taxon>
        <taxon>Glossata</taxon>
        <taxon>Ditrysia</taxon>
        <taxon>Pyraloidea</taxon>
        <taxon>Pyralidae</taxon>
        <taxon>Galleriinae</taxon>
        <taxon>Galleria</taxon>
    </lineage>
</organism>
<dbReference type="KEGG" id="gmw:113521836"/>
<keyword evidence="1" id="KW-0175">Coiled coil</keyword>
<dbReference type="Proteomes" id="UP001652740">
    <property type="component" value="Unplaced"/>
</dbReference>
<dbReference type="GeneID" id="113521836"/>
<reference evidence="3" key="1">
    <citation type="submission" date="2025-08" db="UniProtKB">
        <authorList>
            <consortium name="RefSeq"/>
        </authorList>
    </citation>
    <scope>IDENTIFICATION</scope>
    <source>
        <tissue evidence="3">Whole larvae</tissue>
    </source>
</reference>
<sequence>MFSFEIRIVSLIISGILIDVIFAGISPVHDLREKVNQQLVGERFLLNSPHKVIQHLDNSILKVTKNVTQNPRMEENLYQISKDLVSAILSKLEIQDKLTRITREALEAPGKNKGITAIETRRILDYLSRTLSSHILSITKLSTEPELHRLVYGLAQIAAEISIISALKDITYATTLSKKQSVDLSLRKKRAVPVENILVTPEPLNYNKPTIYSILLNKSAVNINNYKKANSTLTLYSKNNLSPYSVIPKNNQKQLQFLNKKPIVQIAVKGFLNQTALDLENSDININETERIILDKTINTTHHVATDSHTLDTQELNAPDLMDDWLDSKDNTYRTVLNSDIVAEMEFDQAEIEDATLNEKKAKQKFEKLEVKAKKAILYAGDVAYLTAASVVAMRRALTASIEVQMSVKFAKNGMSSHQDLMMNLAKTAAQQAGKEAKSATSKSLACERVMKLALKYTAQSHGAKLNHVANRIIMDTLSLATLAKSMAFVSSDIAINSLYKATDVKPPTP</sequence>
<name>A0A6J3BWN6_GALME</name>
<dbReference type="AlphaFoldDB" id="A0A6J3BWN6"/>
<protein>
    <submittedName>
        <fullName evidence="3">Uncharacterized protein LOC113521836</fullName>
    </submittedName>
</protein>
<dbReference type="InParanoid" id="A0A6J3BWN6"/>
<evidence type="ECO:0000313" key="3">
    <source>
        <dbReference type="RefSeq" id="XP_031765828.2"/>
    </source>
</evidence>